<dbReference type="InterPro" id="IPR050960">
    <property type="entry name" value="AB_hydrolase_4_sf"/>
</dbReference>
<comment type="similarity">
    <text evidence="1">Belongs to the AB hydrolase superfamily. AB hydrolase 4 family.</text>
</comment>
<dbReference type="PANTHER" id="PTHR10794">
    <property type="entry name" value="ABHYDROLASE DOMAIN-CONTAINING PROTEIN"/>
    <property type="match status" value="1"/>
</dbReference>
<dbReference type="PANTHER" id="PTHR10794:SF63">
    <property type="entry name" value="ALPHA_BETA HYDROLASE 1, ISOFORM A"/>
    <property type="match status" value="1"/>
</dbReference>
<organism evidence="3 4">
    <name type="scientific">SAR92 clade bacterium H455</name>
    <dbReference type="NCBI Taxonomy" id="2974818"/>
    <lineage>
        <taxon>Bacteria</taxon>
        <taxon>Pseudomonadati</taxon>
        <taxon>Pseudomonadota</taxon>
        <taxon>Gammaproteobacteria</taxon>
        <taxon>Cellvibrionales</taxon>
        <taxon>Porticoccaceae</taxon>
        <taxon>SAR92 clade</taxon>
    </lineage>
</organism>
<dbReference type="PIRSF" id="PIRSF005211">
    <property type="entry name" value="Ab_hydro_YheT"/>
    <property type="match status" value="1"/>
</dbReference>
<dbReference type="Pfam" id="PF00561">
    <property type="entry name" value="Abhydrolase_1"/>
    <property type="match status" value="1"/>
</dbReference>
<evidence type="ECO:0000313" key="4">
    <source>
        <dbReference type="Proteomes" id="UP001059934"/>
    </source>
</evidence>
<dbReference type="InterPro" id="IPR012020">
    <property type="entry name" value="ABHD4"/>
</dbReference>
<evidence type="ECO:0000256" key="1">
    <source>
        <dbReference type="ARBA" id="ARBA00010884"/>
    </source>
</evidence>
<dbReference type="Gene3D" id="3.40.50.1820">
    <property type="entry name" value="alpha/beta hydrolase"/>
    <property type="match status" value="1"/>
</dbReference>
<dbReference type="GO" id="GO:0016787">
    <property type="term" value="F:hydrolase activity"/>
    <property type="evidence" value="ECO:0007669"/>
    <property type="project" value="UniProtKB-KW"/>
</dbReference>
<proteinExistence type="inferred from homology"/>
<evidence type="ECO:0000259" key="2">
    <source>
        <dbReference type="Pfam" id="PF00561"/>
    </source>
</evidence>
<sequence length="325" mass="36989">MTHNSRFTPPSMLKNPHIQSILNSLGPRKIRAKRLAKKLDSEKLTLTAKDGTRLLAEYDRSKASNNNSLIVLLHGWEGSSQSAYQVTTANYLLKQGFDVLRLNLRDHGDSHHLNFELFNSTMTNEVAEAIACFFESHVYEKRFLAGFSLGGNFTLRIAADHGTSLKLTAAAAICPPVDPTNAMTALDNTLFIYERYFFYRWSKSLRKKIAHFPEHGFEHILNSARTIEDMNNFFIDRHTPFDDAKSYFEAYSLVENRLQQLAIPAYLIASEDDPIIPAEDLQKINCPDKLTIELQEFGGHCGFIKNLSAHSWVENRLVDLFRGYL</sequence>
<dbReference type="InterPro" id="IPR000073">
    <property type="entry name" value="AB_hydrolase_1"/>
</dbReference>
<dbReference type="SUPFAM" id="SSF53474">
    <property type="entry name" value="alpha/beta-Hydrolases"/>
    <property type="match status" value="1"/>
</dbReference>
<reference evidence="3" key="1">
    <citation type="submission" date="2022-08" db="EMBL/GenBank/DDBJ databases">
        <title>Catabolic pathway analysis in culturable SAR92 clade bacteria reveals their overlooked roles in DMSP degradation in coastal seas.</title>
        <authorList>
            <person name="He X."/>
            <person name="Zhang X."/>
            <person name="Zhang Y."/>
        </authorList>
    </citation>
    <scope>NUCLEOTIDE SEQUENCE</scope>
    <source>
        <strain evidence="3">H455</strain>
    </source>
</reference>
<name>A0ABY5TLT6_9GAMM</name>
<keyword evidence="3" id="KW-0378">Hydrolase</keyword>
<protein>
    <submittedName>
        <fullName evidence="3">Alpha/beta fold hydrolase</fullName>
    </submittedName>
</protein>
<dbReference type="Proteomes" id="UP001059934">
    <property type="component" value="Chromosome"/>
</dbReference>
<feature type="domain" description="AB hydrolase-1" evidence="2">
    <location>
        <begin position="69"/>
        <end position="305"/>
    </location>
</feature>
<dbReference type="EMBL" id="CP103416">
    <property type="protein sequence ID" value="UVW34320.1"/>
    <property type="molecule type" value="Genomic_DNA"/>
</dbReference>
<gene>
    <name evidence="3" type="ORF">NYF23_09850</name>
</gene>
<accession>A0ABY5TLT6</accession>
<dbReference type="InterPro" id="IPR029058">
    <property type="entry name" value="AB_hydrolase_fold"/>
</dbReference>
<evidence type="ECO:0000313" key="3">
    <source>
        <dbReference type="EMBL" id="UVW34320.1"/>
    </source>
</evidence>
<keyword evidence="4" id="KW-1185">Reference proteome</keyword>